<dbReference type="EMBL" id="LAZR01027862">
    <property type="protein sequence ID" value="KKL64383.1"/>
    <property type="molecule type" value="Genomic_DNA"/>
</dbReference>
<dbReference type="InterPro" id="IPR007138">
    <property type="entry name" value="ABM_dom"/>
</dbReference>
<evidence type="ECO:0000313" key="2">
    <source>
        <dbReference type="EMBL" id="KKL64383.1"/>
    </source>
</evidence>
<gene>
    <name evidence="2" type="ORF">LCGC14_2165570</name>
</gene>
<dbReference type="AlphaFoldDB" id="A0A0F9DRE8"/>
<evidence type="ECO:0000259" key="1">
    <source>
        <dbReference type="Pfam" id="PF03992"/>
    </source>
</evidence>
<accession>A0A0F9DRE8</accession>
<dbReference type="InterPro" id="IPR011008">
    <property type="entry name" value="Dimeric_a/b-barrel"/>
</dbReference>
<comment type="caution">
    <text evidence="2">The sequence shown here is derived from an EMBL/GenBank/DDBJ whole genome shotgun (WGS) entry which is preliminary data.</text>
</comment>
<dbReference type="InterPro" id="IPR052936">
    <property type="entry name" value="Jasmonate_Hydroxylase-like"/>
</dbReference>
<dbReference type="PANTHER" id="PTHR37811:SF2">
    <property type="entry name" value="ABM DOMAIN-CONTAINING PROTEIN"/>
    <property type="match status" value="1"/>
</dbReference>
<reference evidence="2" key="1">
    <citation type="journal article" date="2015" name="Nature">
        <title>Complex archaea that bridge the gap between prokaryotes and eukaryotes.</title>
        <authorList>
            <person name="Spang A."/>
            <person name="Saw J.H."/>
            <person name="Jorgensen S.L."/>
            <person name="Zaremba-Niedzwiedzka K."/>
            <person name="Martijn J."/>
            <person name="Lind A.E."/>
            <person name="van Eijk R."/>
            <person name="Schleper C."/>
            <person name="Guy L."/>
            <person name="Ettema T.J."/>
        </authorList>
    </citation>
    <scope>NUCLEOTIDE SEQUENCE</scope>
</reference>
<dbReference type="PANTHER" id="PTHR37811">
    <property type="entry name" value="BLL5343 PROTEIN"/>
    <property type="match status" value="1"/>
</dbReference>
<proteinExistence type="predicted"/>
<feature type="domain" description="ABM" evidence="1">
    <location>
        <begin position="11"/>
        <end position="72"/>
    </location>
</feature>
<dbReference type="SUPFAM" id="SSF54909">
    <property type="entry name" value="Dimeric alpha+beta barrel"/>
    <property type="match status" value="1"/>
</dbReference>
<protein>
    <recommendedName>
        <fullName evidence="1">ABM domain-containing protein</fullName>
    </recommendedName>
</protein>
<sequence>MFVVILKATVGDLGQEYAEALEQMKKLAFEEYGCLEFTSMMDGNKRMALSYWESEEQIRRWKQNSEHLKTQDQAQKTWYTSYSVQVAEITREYSFNT</sequence>
<organism evidence="2">
    <name type="scientific">marine sediment metagenome</name>
    <dbReference type="NCBI Taxonomy" id="412755"/>
    <lineage>
        <taxon>unclassified sequences</taxon>
        <taxon>metagenomes</taxon>
        <taxon>ecological metagenomes</taxon>
    </lineage>
</organism>
<dbReference type="Gene3D" id="3.30.70.100">
    <property type="match status" value="1"/>
</dbReference>
<name>A0A0F9DRE8_9ZZZZ</name>
<dbReference type="Pfam" id="PF03992">
    <property type="entry name" value="ABM"/>
    <property type="match status" value="1"/>
</dbReference>